<organism evidence="1 2">
    <name type="scientific">Segniliparus rugosus (strain ATCC BAA-974 / DSM 45345 / CCUG 50838 / CIP 108380 / JCM 13579 / CDC 945)</name>
    <dbReference type="NCBI Taxonomy" id="679197"/>
    <lineage>
        <taxon>Bacteria</taxon>
        <taxon>Bacillati</taxon>
        <taxon>Actinomycetota</taxon>
        <taxon>Actinomycetes</taxon>
        <taxon>Mycobacteriales</taxon>
        <taxon>Segniliparaceae</taxon>
        <taxon>Segniliparus</taxon>
    </lineage>
</organism>
<dbReference type="Pfam" id="PF10824">
    <property type="entry name" value="T7SS_ESX_EspC"/>
    <property type="match status" value="1"/>
</dbReference>
<reference evidence="1 2" key="1">
    <citation type="journal article" date="2011" name="Stand. Genomic Sci.">
        <title>High quality draft genome sequence of Segniliparus rugosus CDC 945(T)= (ATCC BAA-974(T)).</title>
        <authorList>
            <person name="Earl A.M."/>
            <person name="Desjardins C.A."/>
            <person name="Fitzgerald M.G."/>
            <person name="Arachchi H.M."/>
            <person name="Zeng Q."/>
            <person name="Mehta T."/>
            <person name="Griggs A."/>
            <person name="Birren B.W."/>
            <person name="Toney N.C."/>
            <person name="Carr J."/>
            <person name="Posey J."/>
            <person name="Butler W.R."/>
        </authorList>
    </citation>
    <scope>NUCLEOTIDE SEQUENCE [LARGE SCALE GENOMIC DNA]</scope>
    <source>
        <strain evidence="2">ATCC BAA-974 / DSM 45345 / CCUG 50838 / CIP 108380 / JCM 13579 / CDC 945</strain>
    </source>
</reference>
<protein>
    <recommendedName>
        <fullName evidence="3">Excreted virulence factor EspC, type VII ESX diderm</fullName>
    </recommendedName>
</protein>
<accession>U1M2D2</accession>
<evidence type="ECO:0000313" key="1">
    <source>
        <dbReference type="EMBL" id="ERG69255.1"/>
    </source>
</evidence>
<dbReference type="Gene3D" id="1.10.287.1060">
    <property type="entry name" value="ESAT-6-like"/>
    <property type="match status" value="1"/>
</dbReference>
<name>U1M2D2_SEGRC</name>
<evidence type="ECO:0000313" key="2">
    <source>
        <dbReference type="Proteomes" id="UP000004816"/>
    </source>
</evidence>
<evidence type="ECO:0008006" key="3">
    <source>
        <dbReference type="Google" id="ProtNLM"/>
    </source>
</evidence>
<dbReference type="RefSeq" id="WP_021030114.1">
    <property type="nucleotide sequence ID" value="NZ_KI391953.1"/>
</dbReference>
<dbReference type="InterPro" id="IPR036689">
    <property type="entry name" value="ESAT-6-like_sf"/>
</dbReference>
<proteinExistence type="predicted"/>
<dbReference type="InterPro" id="IPR022536">
    <property type="entry name" value="EspC"/>
</dbReference>
<keyword evidence="2" id="KW-1185">Reference proteome</keyword>
<sequence>MSNNAVLTVNAEELKSYASAVRGEAPAAQALAKSSAEALSAYGPALGGKAAQAAADLQEAWAAADEAYIKRLGDTADQVESSAALYEGSDDSGAHALRLVEQDGGH</sequence>
<gene>
    <name evidence="1" type="ORF">HMPREF9336_04146</name>
</gene>
<dbReference type="Proteomes" id="UP000004816">
    <property type="component" value="Unassembled WGS sequence"/>
</dbReference>
<dbReference type="STRING" id="679197.HMPREF9336_04146"/>
<dbReference type="EMBL" id="ACZI02000002">
    <property type="protein sequence ID" value="ERG69255.1"/>
    <property type="molecule type" value="Genomic_DNA"/>
</dbReference>
<dbReference type="SUPFAM" id="SSF140453">
    <property type="entry name" value="EsxAB dimer-like"/>
    <property type="match status" value="1"/>
</dbReference>
<dbReference type="GO" id="GO:0009306">
    <property type="term" value="P:protein secretion"/>
    <property type="evidence" value="ECO:0007669"/>
    <property type="project" value="InterPro"/>
</dbReference>
<dbReference type="AlphaFoldDB" id="U1M2D2"/>
<dbReference type="HOGENOM" id="CLU_2221395_0_0_11"/>
<comment type="caution">
    <text evidence="1">The sequence shown here is derived from an EMBL/GenBank/DDBJ whole genome shotgun (WGS) entry which is preliminary data.</text>
</comment>